<keyword evidence="1" id="KW-0443">Lipid metabolism</keyword>
<gene>
    <name evidence="4" type="ORF">E0F26_04590</name>
</gene>
<proteinExistence type="predicted"/>
<keyword evidence="1 2" id="KW-0472">Membrane</keyword>
<dbReference type="Proteomes" id="UP001317963">
    <property type="component" value="Chromosome"/>
</dbReference>
<dbReference type="Pfam" id="PF04608">
    <property type="entry name" value="PgpA"/>
    <property type="match status" value="1"/>
</dbReference>
<comment type="subcellular location">
    <subcellularLocation>
        <location evidence="1">Cell inner membrane</location>
        <topology evidence="1">Multi-pass membrane protein</topology>
    </subcellularLocation>
</comment>
<feature type="domain" description="YutG/PgpA" evidence="3">
    <location>
        <begin position="13"/>
        <end position="155"/>
    </location>
</feature>
<comment type="function">
    <text evidence="1">Lipid phosphatase which dephosphorylates phosphatidylglycerophosphate (PGP) to phosphatidylglycerol (PG).</text>
</comment>
<keyword evidence="1" id="KW-1208">Phospholipid metabolism</keyword>
<dbReference type="InterPro" id="IPR026037">
    <property type="entry name" value="PgpA"/>
</dbReference>
<keyword evidence="5" id="KW-1185">Reference proteome</keyword>
<dbReference type="InterPro" id="IPR036681">
    <property type="entry name" value="PgpA-like_sf"/>
</dbReference>
<keyword evidence="1" id="KW-1003">Cell membrane</keyword>
<evidence type="ECO:0000259" key="3">
    <source>
        <dbReference type="Pfam" id="PF04608"/>
    </source>
</evidence>
<feature type="transmembrane region" description="Helical" evidence="2">
    <location>
        <begin position="89"/>
        <end position="116"/>
    </location>
</feature>
<dbReference type="SUPFAM" id="SSF101307">
    <property type="entry name" value="YutG-like"/>
    <property type="match status" value="1"/>
</dbReference>
<evidence type="ECO:0000313" key="5">
    <source>
        <dbReference type="Proteomes" id="UP001317963"/>
    </source>
</evidence>
<feature type="transmembrane region" description="Helical" evidence="2">
    <location>
        <begin position="49"/>
        <end position="68"/>
    </location>
</feature>
<dbReference type="EMBL" id="CP036501">
    <property type="protein sequence ID" value="UZP74062.1"/>
    <property type="molecule type" value="Genomic_DNA"/>
</dbReference>
<keyword evidence="1 2" id="KW-0812">Transmembrane</keyword>
<dbReference type="InterPro" id="IPR007686">
    <property type="entry name" value="YutG/PgpA"/>
</dbReference>
<name>A0ABY6Q5W3_9GAMM</name>
<evidence type="ECO:0000313" key="4">
    <source>
        <dbReference type="EMBL" id="UZP74062.1"/>
    </source>
</evidence>
<protein>
    <recommendedName>
        <fullName evidence="1">Phosphatidylglycerophosphatase A</fullName>
        <ecNumber evidence="1">3.1.3.27</ecNumber>
    </recommendedName>
    <alternativeName>
        <fullName evidence="1">Phosphatidylglycerolphosphate phosphatase A</fullName>
    </alternativeName>
</protein>
<sequence length="167" mass="17729">MTTSTKRFKFSFFLATFFGVGLFPVAPGTLGSLAALPLAFGLLSLSLEAALFVIAVIFVIGVLASNAVEADLGSHDAKLIVIDEVVGQCLVVVLLEAFLPGLIDVMLLLVLSFLGFRLFDIAKPWPVGWVDSRVQGGFGVMLDDVVAALLAVLFLAGNYFAYALLVM</sequence>
<comment type="catalytic activity">
    <reaction evidence="1">
        <text>a 1,2-diacyl-sn-glycero-3-phospho-(1'-sn-glycero-3'-phosphate) + H2O = a 1,2-diacyl-sn-glycero-3-phospho-(1'-sn-glycerol) + phosphate</text>
        <dbReference type="Rhea" id="RHEA:33751"/>
        <dbReference type="ChEBI" id="CHEBI:15377"/>
        <dbReference type="ChEBI" id="CHEBI:43474"/>
        <dbReference type="ChEBI" id="CHEBI:60110"/>
        <dbReference type="ChEBI" id="CHEBI:64716"/>
        <dbReference type="EC" id="3.1.3.27"/>
    </reaction>
</comment>
<keyword evidence="1" id="KW-0595">Phospholipid degradation</keyword>
<organism evidence="4 5">
    <name type="scientific">Candidatus Paraluminiphilus aquimaris</name>
    <dbReference type="NCBI Taxonomy" id="2518994"/>
    <lineage>
        <taxon>Bacteria</taxon>
        <taxon>Pseudomonadati</taxon>
        <taxon>Pseudomonadota</taxon>
        <taxon>Gammaproteobacteria</taxon>
        <taxon>Cellvibrionales</taxon>
        <taxon>Halieaceae</taxon>
        <taxon>Candidatus Paraluminiphilus</taxon>
    </lineage>
</organism>
<dbReference type="EC" id="3.1.3.27" evidence="1"/>
<evidence type="ECO:0000256" key="1">
    <source>
        <dbReference type="PIRNR" id="PIRNR006162"/>
    </source>
</evidence>
<dbReference type="RefSeq" id="WP_279242871.1">
    <property type="nucleotide sequence ID" value="NZ_CP036501.1"/>
</dbReference>
<dbReference type="PIRSF" id="PIRSF006162">
    <property type="entry name" value="PgpA"/>
    <property type="match status" value="1"/>
</dbReference>
<keyword evidence="1" id="KW-0460">Magnesium</keyword>
<feature type="transmembrane region" description="Helical" evidence="2">
    <location>
        <begin position="12"/>
        <end position="43"/>
    </location>
</feature>
<feature type="transmembrane region" description="Helical" evidence="2">
    <location>
        <begin position="145"/>
        <end position="165"/>
    </location>
</feature>
<keyword evidence="2" id="KW-1133">Transmembrane helix</keyword>
<comment type="cofactor">
    <cofactor evidence="1">
        <name>Mg(2+)</name>
        <dbReference type="ChEBI" id="CHEBI:18420"/>
    </cofactor>
</comment>
<dbReference type="CDD" id="cd06971">
    <property type="entry name" value="PgpA"/>
    <property type="match status" value="1"/>
</dbReference>
<keyword evidence="1" id="KW-0442">Lipid degradation</keyword>
<comment type="pathway">
    <text evidence="1">Phospholipid metabolism; phosphatidylglycerol biosynthesis; phosphatidylglycerol from CDP-diacylglycerol: step 2/2.</text>
</comment>
<dbReference type="PANTHER" id="PTHR36305">
    <property type="entry name" value="PHOSPHATIDYLGLYCEROPHOSPHATASE A"/>
    <property type="match status" value="1"/>
</dbReference>
<reference evidence="4 5" key="1">
    <citation type="submission" date="2019-02" db="EMBL/GenBank/DDBJ databases">
        <title>Halieaceae_genomes.</title>
        <authorList>
            <person name="Li S.-H."/>
        </authorList>
    </citation>
    <scope>NUCLEOTIDE SEQUENCE [LARGE SCALE GENOMIC DNA]</scope>
    <source>
        <strain evidence="4 5">JH123</strain>
    </source>
</reference>
<evidence type="ECO:0000256" key="2">
    <source>
        <dbReference type="SAM" id="Phobius"/>
    </source>
</evidence>
<keyword evidence="1" id="KW-0479">Metal-binding</keyword>
<dbReference type="PANTHER" id="PTHR36305:SF1">
    <property type="entry name" value="PHOSPHATIDYLGLYCEROPHOSPHATASE A"/>
    <property type="match status" value="1"/>
</dbReference>
<keyword evidence="1" id="KW-0997">Cell inner membrane</keyword>
<accession>A0ABY6Q5W3</accession>
<keyword evidence="1" id="KW-0378">Hydrolase</keyword>